<dbReference type="AlphaFoldDB" id="A0A444RN92"/>
<dbReference type="InterPro" id="IPR003673">
    <property type="entry name" value="CoA-Trfase_fam_III"/>
</dbReference>
<dbReference type="InterPro" id="IPR050483">
    <property type="entry name" value="CoA-transferase_III_domain"/>
</dbReference>
<evidence type="ECO:0000256" key="2">
    <source>
        <dbReference type="ARBA" id="ARBA00022679"/>
    </source>
</evidence>
<organism evidence="4 5">
    <name type="scientific">Verticillium dahliae</name>
    <name type="common">Verticillium wilt</name>
    <dbReference type="NCBI Taxonomy" id="27337"/>
    <lineage>
        <taxon>Eukaryota</taxon>
        <taxon>Fungi</taxon>
        <taxon>Dikarya</taxon>
        <taxon>Ascomycota</taxon>
        <taxon>Pezizomycotina</taxon>
        <taxon>Sordariomycetes</taxon>
        <taxon>Hypocreomycetidae</taxon>
        <taxon>Glomerellales</taxon>
        <taxon>Plectosphaerellaceae</taxon>
        <taxon>Verticillium</taxon>
    </lineage>
</organism>
<evidence type="ECO:0000256" key="1">
    <source>
        <dbReference type="ARBA" id="ARBA00008383"/>
    </source>
</evidence>
<comment type="similarity">
    <text evidence="1">Belongs to the CoA-transferase III family.</text>
</comment>
<evidence type="ECO:0000256" key="3">
    <source>
        <dbReference type="SAM" id="MobiDB-lite"/>
    </source>
</evidence>
<keyword evidence="2" id="KW-0808">Transferase</keyword>
<dbReference type="Gene3D" id="3.40.50.10540">
    <property type="entry name" value="Crotonobetainyl-coa:carnitine coa-transferase, domain 1"/>
    <property type="match status" value="1"/>
</dbReference>
<reference evidence="4 5" key="1">
    <citation type="submission" date="2018-12" db="EMBL/GenBank/DDBJ databases">
        <title>Genome of Verticillium dahliae isolate Getta Getta.</title>
        <authorList>
            <person name="Gardiner D.M."/>
        </authorList>
    </citation>
    <scope>NUCLEOTIDE SEQUENCE [LARGE SCALE GENOMIC DNA]</scope>
    <source>
        <strain evidence="4 5">Getta Getta</strain>
    </source>
</reference>
<dbReference type="GO" id="GO:0047369">
    <property type="term" value="F:succinate-hydroxymethylglutarate CoA-transferase activity"/>
    <property type="evidence" value="ECO:0007669"/>
    <property type="project" value="TreeGrafter"/>
</dbReference>
<gene>
    <name evidence="4" type="ORF">VDGE_03523</name>
</gene>
<dbReference type="InterPro" id="IPR044855">
    <property type="entry name" value="CoA-Trfase_III_dom3_sf"/>
</dbReference>
<dbReference type="FunFam" id="3.30.1540.10:FF:000005">
    <property type="entry name" value="succinate--hydroxymethylglutarate CoA-transferase isoform X4"/>
    <property type="match status" value="1"/>
</dbReference>
<name>A0A444RN92_VERDA</name>
<protein>
    <recommendedName>
        <fullName evidence="6">PHD-type domain-containing protein</fullName>
    </recommendedName>
</protein>
<comment type="caution">
    <text evidence="4">The sequence shown here is derived from an EMBL/GenBank/DDBJ whole genome shotgun (WGS) entry which is preliminary data.</text>
</comment>
<feature type="region of interest" description="Disordered" evidence="3">
    <location>
        <begin position="651"/>
        <end position="677"/>
    </location>
</feature>
<evidence type="ECO:0008006" key="6">
    <source>
        <dbReference type="Google" id="ProtNLM"/>
    </source>
</evidence>
<dbReference type="SUPFAM" id="SSF57903">
    <property type="entry name" value="FYVE/PHD zinc finger"/>
    <property type="match status" value="1"/>
</dbReference>
<feature type="region of interest" description="Disordered" evidence="3">
    <location>
        <begin position="400"/>
        <end position="443"/>
    </location>
</feature>
<dbReference type="InterPro" id="IPR023606">
    <property type="entry name" value="CoA-Trfase_III_dom_1_sf"/>
</dbReference>
<sequence>MTRVLAGPYCTQILGDLGAEVIKIEHPTRGDDTRAWGPPYAAYKEGSAQKGPGESAYFLAVNRNKKSLGLNFQHPSGTKILHKLVASCDILVENYLPGTLKKYKLDYDTLRAINPALIYASITGYGQTGPYSNRAGYDVMVEAEFGLMHITGSRDGPPVKVGVAVTDLTTGLYTSNSIMAALLARAKTGRGQHIDVSLSDCQTATLANIASSCLISGKQDSGRWGTAHPSIVPYRSFKTQDGDILFGGGNDRLYGILCEGLGRPELKDDPKYITNAQRVANRIELEALIEGISMTKTTEEWLQVFEGKGMPYAAVNDVQATMEHEHTRARNMVVEMDHEHCGTIKMVNTPVKYSESEPRIRDAILARVKRQKDTQSSHAPPYLPIWFSATYEDVLREQKASRNKAPCAPLPSTLSMPEETLPSLRPPTPSLKRKRTPEVDDSPFTIGQTAAAALAADRPAPIVPKPLLRNKRTEEDGPRRCDKCESAEESPENLLVVCPVCDWSWHQRCHDPEIGAGSVRDRVRFKCAECVREGAAIDAYRLDKLHQDQISSRGVADVEKLRNARLAELPAFNKPELVGFKAGDADRETRRAYFSSLRKTDVINLLLFSDAVKDGLLIDVLVSMSKKHPNLPLFNHPDWAVALTTPASLPRLAPPKVRQPAAKPVTKRPKTSAIRKVQETETIADQPDEEPLPGIWPEAGIGLYSKLPPELPDPILLGQNDEEAFSGFMIDRNGRPVEPAFG</sequence>
<dbReference type="Gene3D" id="3.30.40.10">
    <property type="entry name" value="Zinc/RING finger domain, C3HC4 (zinc finger)"/>
    <property type="match status" value="1"/>
</dbReference>
<dbReference type="PANTHER" id="PTHR48207:SF3">
    <property type="entry name" value="SUCCINATE--HYDROXYMETHYLGLUTARATE COA-TRANSFERASE"/>
    <property type="match status" value="1"/>
</dbReference>
<dbReference type="Proteomes" id="UP000288725">
    <property type="component" value="Chromosome 6"/>
</dbReference>
<dbReference type="InterPro" id="IPR011011">
    <property type="entry name" value="Znf_FYVE_PHD"/>
</dbReference>
<dbReference type="EMBL" id="RSDZ01000125">
    <property type="protein sequence ID" value="RXG42566.1"/>
    <property type="molecule type" value="Genomic_DNA"/>
</dbReference>
<proteinExistence type="inferred from homology"/>
<dbReference type="PANTHER" id="PTHR48207">
    <property type="entry name" value="SUCCINATE--HYDROXYMETHYLGLUTARATE COA-TRANSFERASE"/>
    <property type="match status" value="1"/>
</dbReference>
<dbReference type="GO" id="GO:0005739">
    <property type="term" value="C:mitochondrion"/>
    <property type="evidence" value="ECO:0007669"/>
    <property type="project" value="TreeGrafter"/>
</dbReference>
<dbReference type="SUPFAM" id="SSF89796">
    <property type="entry name" value="CoA-transferase family III (CaiB/BaiF)"/>
    <property type="match status" value="1"/>
</dbReference>
<evidence type="ECO:0000313" key="5">
    <source>
        <dbReference type="Proteomes" id="UP000288725"/>
    </source>
</evidence>
<evidence type="ECO:0000313" key="4">
    <source>
        <dbReference type="EMBL" id="RXG42566.1"/>
    </source>
</evidence>
<dbReference type="InterPro" id="IPR013083">
    <property type="entry name" value="Znf_RING/FYVE/PHD"/>
</dbReference>
<accession>A0A444RN92</accession>
<dbReference type="Gene3D" id="3.30.1540.10">
    <property type="entry name" value="formyl-coa transferase, domain 3"/>
    <property type="match status" value="1"/>
</dbReference>
<dbReference type="Pfam" id="PF02515">
    <property type="entry name" value="CoA_transf_3"/>
    <property type="match status" value="1"/>
</dbReference>